<dbReference type="PANTHER" id="PTHR30399">
    <property type="entry name" value="UNCHARACTERIZED PROTEIN YGJP"/>
    <property type="match status" value="1"/>
</dbReference>
<accession>A0A518N4I6</accession>
<dbReference type="Pfam" id="PF01863">
    <property type="entry name" value="YgjP-like"/>
    <property type="match status" value="1"/>
</dbReference>
<reference evidence="2 3" key="1">
    <citation type="submission" date="2019-07" db="EMBL/GenBank/DDBJ databases">
        <title>Full genome sequence of Luteimonas sp. Gr-4.</title>
        <authorList>
            <person name="Im W.-T."/>
        </authorList>
    </citation>
    <scope>NUCLEOTIDE SEQUENCE [LARGE SCALE GENOMIC DNA]</scope>
    <source>
        <strain evidence="2 3">Gr-4</strain>
    </source>
</reference>
<gene>
    <name evidence="2" type="ORF">FPZ22_07880</name>
</gene>
<dbReference type="CDD" id="cd07344">
    <property type="entry name" value="M48_yhfN_like"/>
    <property type="match status" value="1"/>
</dbReference>
<dbReference type="InterPro" id="IPR002725">
    <property type="entry name" value="YgjP-like_metallopeptidase"/>
</dbReference>
<dbReference type="AlphaFoldDB" id="A0A518N4I6"/>
<evidence type="ECO:0000313" key="3">
    <source>
        <dbReference type="Proteomes" id="UP000316584"/>
    </source>
</evidence>
<evidence type="ECO:0000259" key="1">
    <source>
        <dbReference type="Pfam" id="PF01863"/>
    </source>
</evidence>
<dbReference type="OrthoDB" id="9811177at2"/>
<proteinExistence type="predicted"/>
<evidence type="ECO:0000313" key="2">
    <source>
        <dbReference type="EMBL" id="QDW66826.1"/>
    </source>
</evidence>
<dbReference type="Gene3D" id="3.30.2010.10">
    <property type="entry name" value="Metalloproteases ('zincins'), catalytic domain"/>
    <property type="match status" value="1"/>
</dbReference>
<dbReference type="InterPro" id="IPR053136">
    <property type="entry name" value="UTP_pyrophosphatase-like"/>
</dbReference>
<feature type="domain" description="YgjP-like metallopeptidase" evidence="1">
    <location>
        <begin position="46"/>
        <end position="249"/>
    </location>
</feature>
<name>A0A518N4I6_9GAMM</name>
<keyword evidence="3" id="KW-1185">Reference proteome</keyword>
<sequence>MSSLLRLLLTKSAAPGTRNVQRDTVALAMDDGSEVAVVRVRDPRARRLRLSVDERGARLTLPPRASAASGDRFLEQHRDWLQEQLRAHSIDDLVAPLECGVTPALPLRGAMVPLRWEAGRYACVVRDGEGLLFRHTGRGGDDALRRALRDFYESEARADVGAWLPRYLPELPRAPVRIRLRAMSSQWGSLAPDGTLALDLALVLGRPSAFEYVLVHELCHLLYADHSPAFWAEVEARCPDWRNERDWFRVHGRRLKAMLRVLSGPAA</sequence>
<dbReference type="Proteomes" id="UP000316584">
    <property type="component" value="Chromosome"/>
</dbReference>
<dbReference type="KEGG" id="lug:FPZ22_07880"/>
<protein>
    <submittedName>
        <fullName evidence="2">M48 family metallopeptidase</fullName>
    </submittedName>
</protein>
<dbReference type="RefSeq" id="WP_144891931.1">
    <property type="nucleotide sequence ID" value="NZ_CP042218.1"/>
</dbReference>
<dbReference type="EMBL" id="CP042218">
    <property type="protein sequence ID" value="QDW66826.1"/>
    <property type="molecule type" value="Genomic_DNA"/>
</dbReference>
<organism evidence="2 3">
    <name type="scientific">Luteimonas granuli</name>
    <dbReference type="NCBI Taxonomy" id="1176533"/>
    <lineage>
        <taxon>Bacteria</taxon>
        <taxon>Pseudomonadati</taxon>
        <taxon>Pseudomonadota</taxon>
        <taxon>Gammaproteobacteria</taxon>
        <taxon>Lysobacterales</taxon>
        <taxon>Lysobacteraceae</taxon>
        <taxon>Luteimonas</taxon>
    </lineage>
</organism>
<dbReference type="PANTHER" id="PTHR30399:SF1">
    <property type="entry name" value="UTP PYROPHOSPHATASE"/>
    <property type="match status" value="1"/>
</dbReference>